<evidence type="ECO:0000256" key="1">
    <source>
        <dbReference type="SAM" id="MobiDB-lite"/>
    </source>
</evidence>
<dbReference type="EMBL" id="SNRW01000384">
    <property type="protein sequence ID" value="KAA6401466.1"/>
    <property type="molecule type" value="Genomic_DNA"/>
</dbReference>
<sequence length="698" mass="81498">MDLIKSVVRKIARVTKSRTWSQLCLSRNYETFTRIEDDFMEEKGCEVYVGEQTGEVQVRFRGLVKAVVKEQGLFRAHNNERQDAQYWEFQSEEELRLWVACILTDAASVKNERLQTTIRASHAKIRTFRDTEPEHAIPTELQQMRPVMRKREDEERIAQASNSLQAQFLQQRLQYAKFNSIEDQMVAYDLTSTFEGILRQEAGKLDALHYQMQQSRDKSKAPPALPEEGPGNARMTLEATSTVTQGLAGIIHQIAGGDTQELVDRIYKVFKASLLSVGDAQRERESRIRGFQSGATAEDILSRQSKEKFKKSAKTTFINQGQSLNKQITEAKYIRSQSLFSKYEAVCRESLAFDPAVDRNEVMRRDSLILDSTIDRNETVCRVPLAFDPAIELNKDEKEVNNERTSDLTTENLNMLEQNIVDSLNNQNIQNQDVERNIYHDKTRNLFQSIPVGILIKNKMEQENKQWEINGKEELDITDTNRSKKMHKFLLKNLMIRCQKDNNIPIGDRMANYIEEWKQINVDQMIMSGIKAYWKIIASLQILSQNCRIPTKHRSMECETALSLLVQQELKEQIIEEVQLKDLKWINPCIAIPKQEKGKWHKITDCRILNSQLCTKHFVMEDMHTLTEMLKYEDWMLKIDLESAFHHIIVDKDFRPYLVFTHQKRYYQYRAMCFGMKHAPLTFHKTLRPVIRIIREQL</sequence>
<dbReference type="SUPFAM" id="SSF56672">
    <property type="entry name" value="DNA/RNA polymerases"/>
    <property type="match status" value="1"/>
</dbReference>
<dbReference type="AlphaFoldDB" id="A0A5J4X402"/>
<dbReference type="Pfam" id="PF00078">
    <property type="entry name" value="RVT_1"/>
    <property type="match status" value="1"/>
</dbReference>
<feature type="region of interest" description="Disordered" evidence="1">
    <location>
        <begin position="213"/>
        <end position="233"/>
    </location>
</feature>
<dbReference type="InterPro" id="IPR052055">
    <property type="entry name" value="Hepadnavirus_pol/RT"/>
</dbReference>
<dbReference type="Gene3D" id="3.10.10.10">
    <property type="entry name" value="HIV Type 1 Reverse Transcriptase, subunit A, domain 1"/>
    <property type="match status" value="1"/>
</dbReference>
<gene>
    <name evidence="3" type="ORF">EZS28_003000</name>
</gene>
<feature type="domain" description="Reverse transcriptase" evidence="2">
    <location>
        <begin position="592"/>
        <end position="697"/>
    </location>
</feature>
<dbReference type="InterPro" id="IPR043502">
    <property type="entry name" value="DNA/RNA_pol_sf"/>
</dbReference>
<reference evidence="3 4" key="1">
    <citation type="submission" date="2019-03" db="EMBL/GenBank/DDBJ databases">
        <title>Single cell metagenomics reveals metabolic interactions within the superorganism composed of flagellate Streblomastix strix and complex community of Bacteroidetes bacteria on its surface.</title>
        <authorList>
            <person name="Treitli S.C."/>
            <person name="Kolisko M."/>
            <person name="Husnik F."/>
            <person name="Keeling P."/>
            <person name="Hampl V."/>
        </authorList>
    </citation>
    <scope>NUCLEOTIDE SEQUENCE [LARGE SCALE GENOMIC DNA]</scope>
    <source>
        <strain evidence="3">ST1C</strain>
    </source>
</reference>
<comment type="caution">
    <text evidence="3">The sequence shown here is derived from an EMBL/GenBank/DDBJ whole genome shotgun (WGS) entry which is preliminary data.</text>
</comment>
<evidence type="ECO:0000313" key="3">
    <source>
        <dbReference type="EMBL" id="KAA6401466.1"/>
    </source>
</evidence>
<dbReference type="PANTHER" id="PTHR33050:SF7">
    <property type="entry name" value="RIBONUCLEASE H"/>
    <property type="match status" value="1"/>
</dbReference>
<dbReference type="Proteomes" id="UP000324800">
    <property type="component" value="Unassembled WGS sequence"/>
</dbReference>
<evidence type="ECO:0000313" key="4">
    <source>
        <dbReference type="Proteomes" id="UP000324800"/>
    </source>
</evidence>
<protein>
    <recommendedName>
        <fullName evidence="2">Reverse transcriptase domain-containing protein</fullName>
    </recommendedName>
</protein>
<dbReference type="PANTHER" id="PTHR33050">
    <property type="entry name" value="REVERSE TRANSCRIPTASE DOMAIN-CONTAINING PROTEIN"/>
    <property type="match status" value="1"/>
</dbReference>
<proteinExistence type="predicted"/>
<organism evidence="3 4">
    <name type="scientific">Streblomastix strix</name>
    <dbReference type="NCBI Taxonomy" id="222440"/>
    <lineage>
        <taxon>Eukaryota</taxon>
        <taxon>Metamonada</taxon>
        <taxon>Preaxostyla</taxon>
        <taxon>Oxymonadida</taxon>
        <taxon>Streblomastigidae</taxon>
        <taxon>Streblomastix</taxon>
    </lineage>
</organism>
<name>A0A5J4X402_9EUKA</name>
<accession>A0A5J4X402</accession>
<evidence type="ECO:0000259" key="2">
    <source>
        <dbReference type="Pfam" id="PF00078"/>
    </source>
</evidence>
<dbReference type="OrthoDB" id="8039770at2759"/>
<dbReference type="InterPro" id="IPR000477">
    <property type="entry name" value="RT_dom"/>
</dbReference>